<dbReference type="Pfam" id="PF07690">
    <property type="entry name" value="MFS_1"/>
    <property type="match status" value="1"/>
</dbReference>
<dbReference type="PANTHER" id="PTHR43528">
    <property type="entry name" value="ALPHA-KETOGLUTARATE PERMEASE"/>
    <property type="match status" value="1"/>
</dbReference>
<dbReference type="InterPro" id="IPR011701">
    <property type="entry name" value="MFS"/>
</dbReference>
<evidence type="ECO:0000256" key="4">
    <source>
        <dbReference type="ARBA" id="ARBA00022692"/>
    </source>
</evidence>
<evidence type="ECO:0000256" key="1">
    <source>
        <dbReference type="ARBA" id="ARBA00004651"/>
    </source>
</evidence>
<dbReference type="Proteomes" id="UP000270216">
    <property type="component" value="Unassembled WGS sequence"/>
</dbReference>
<dbReference type="GO" id="GO:0005886">
    <property type="term" value="C:plasma membrane"/>
    <property type="evidence" value="ECO:0007669"/>
    <property type="project" value="UniProtKB-SubCell"/>
</dbReference>
<feature type="transmembrane region" description="Helical" evidence="8">
    <location>
        <begin position="191"/>
        <end position="210"/>
    </location>
</feature>
<dbReference type="InterPro" id="IPR036259">
    <property type="entry name" value="MFS_trans_sf"/>
</dbReference>
<keyword evidence="12" id="KW-1185">Reference proteome</keyword>
<organism evidence="11 13">
    <name type="scientific">Pandoraea apista</name>
    <dbReference type="NCBI Taxonomy" id="93218"/>
    <lineage>
        <taxon>Bacteria</taxon>
        <taxon>Pseudomonadati</taxon>
        <taxon>Pseudomonadota</taxon>
        <taxon>Betaproteobacteria</taxon>
        <taxon>Burkholderiales</taxon>
        <taxon>Burkholderiaceae</taxon>
        <taxon>Pandoraea</taxon>
    </lineage>
</organism>
<feature type="transmembrane region" description="Helical" evidence="8">
    <location>
        <begin position="156"/>
        <end position="179"/>
    </location>
</feature>
<dbReference type="AlphaFoldDB" id="A0A0B5F2X4"/>
<keyword evidence="5" id="KW-0769">Symport</keyword>
<evidence type="ECO:0000256" key="2">
    <source>
        <dbReference type="ARBA" id="ARBA00022448"/>
    </source>
</evidence>
<evidence type="ECO:0000259" key="9">
    <source>
        <dbReference type="PROSITE" id="PS50850"/>
    </source>
</evidence>
<comment type="subcellular location">
    <subcellularLocation>
        <location evidence="1">Cell membrane</location>
        <topology evidence="1">Multi-pass membrane protein</topology>
    </subcellularLocation>
</comment>
<dbReference type="Proteomes" id="UP000364291">
    <property type="component" value="Unassembled WGS sequence"/>
</dbReference>
<dbReference type="InterPro" id="IPR051084">
    <property type="entry name" value="H+-coupled_symporters"/>
</dbReference>
<reference evidence="11 13" key="2">
    <citation type="submission" date="2019-08" db="EMBL/GenBank/DDBJ databases">
        <authorList>
            <person name="Peeters C."/>
        </authorList>
    </citation>
    <scope>NUCLEOTIDE SEQUENCE [LARGE SCALE GENOMIC DNA]</scope>
    <source>
        <strain evidence="11 13">LMG 18089</strain>
    </source>
</reference>
<dbReference type="RefSeq" id="WP_042114159.1">
    <property type="nucleotide sequence ID" value="NZ_CABPSX010000001.1"/>
</dbReference>
<evidence type="ECO:0000256" key="3">
    <source>
        <dbReference type="ARBA" id="ARBA00022475"/>
    </source>
</evidence>
<keyword evidence="2" id="KW-0813">Transport</keyword>
<dbReference type="EMBL" id="RWHX01000016">
    <property type="protein sequence ID" value="RSK81640.1"/>
    <property type="molecule type" value="Genomic_DNA"/>
</dbReference>
<evidence type="ECO:0000313" key="13">
    <source>
        <dbReference type="Proteomes" id="UP000364291"/>
    </source>
</evidence>
<keyword evidence="6 8" id="KW-1133">Transmembrane helix</keyword>
<dbReference type="PROSITE" id="PS50850">
    <property type="entry name" value="MFS"/>
    <property type="match status" value="1"/>
</dbReference>
<feature type="transmembrane region" description="Helical" evidence="8">
    <location>
        <begin position="408"/>
        <end position="425"/>
    </location>
</feature>
<gene>
    <name evidence="10" type="ORF">EJE83_11095</name>
    <name evidence="11" type="ORF">PAP18089_00672</name>
</gene>
<keyword evidence="3" id="KW-1003">Cell membrane</keyword>
<dbReference type="Gene3D" id="1.20.1250.20">
    <property type="entry name" value="MFS general substrate transporter like domains"/>
    <property type="match status" value="2"/>
</dbReference>
<feature type="transmembrane region" description="Helical" evidence="8">
    <location>
        <begin position="312"/>
        <end position="329"/>
    </location>
</feature>
<protein>
    <submittedName>
        <fullName evidence="10">MFS transporter</fullName>
    </submittedName>
    <submittedName>
        <fullName evidence="11">Major facilitator transporter</fullName>
    </submittedName>
</protein>
<evidence type="ECO:0000313" key="12">
    <source>
        <dbReference type="Proteomes" id="UP000270216"/>
    </source>
</evidence>
<dbReference type="GeneID" id="47016670"/>
<dbReference type="KEGG" id="papi:SG18_10965"/>
<evidence type="ECO:0000313" key="11">
    <source>
        <dbReference type="EMBL" id="VVG69715.1"/>
    </source>
</evidence>
<feature type="transmembrane region" description="Helical" evidence="8">
    <location>
        <begin position="246"/>
        <end position="269"/>
    </location>
</feature>
<feature type="transmembrane region" description="Helical" evidence="8">
    <location>
        <begin position="341"/>
        <end position="365"/>
    </location>
</feature>
<dbReference type="EMBL" id="CABPSX010000001">
    <property type="protein sequence ID" value="VVG69715.1"/>
    <property type="molecule type" value="Genomic_DNA"/>
</dbReference>
<evidence type="ECO:0000256" key="6">
    <source>
        <dbReference type="ARBA" id="ARBA00022989"/>
    </source>
</evidence>
<evidence type="ECO:0000256" key="8">
    <source>
        <dbReference type="SAM" id="Phobius"/>
    </source>
</evidence>
<keyword evidence="7 8" id="KW-0472">Membrane</keyword>
<name>A0A0B5F2X4_9BURK</name>
<evidence type="ECO:0000256" key="5">
    <source>
        <dbReference type="ARBA" id="ARBA00022847"/>
    </source>
</evidence>
<feature type="transmembrane region" description="Helical" evidence="8">
    <location>
        <begin position="281"/>
        <end position="300"/>
    </location>
</feature>
<dbReference type="FunFam" id="1.20.1250.20:FF:000001">
    <property type="entry name" value="Dicarboxylate MFS transporter"/>
    <property type="match status" value="1"/>
</dbReference>
<dbReference type="GO" id="GO:0015293">
    <property type="term" value="F:symporter activity"/>
    <property type="evidence" value="ECO:0007669"/>
    <property type="project" value="UniProtKB-KW"/>
</dbReference>
<feature type="transmembrane region" description="Helical" evidence="8">
    <location>
        <begin position="377"/>
        <end position="396"/>
    </location>
</feature>
<evidence type="ECO:0000256" key="7">
    <source>
        <dbReference type="ARBA" id="ARBA00023136"/>
    </source>
</evidence>
<evidence type="ECO:0000313" key="10">
    <source>
        <dbReference type="EMBL" id="RSK81640.1"/>
    </source>
</evidence>
<feature type="transmembrane region" description="Helical" evidence="8">
    <location>
        <begin position="90"/>
        <end position="109"/>
    </location>
</feature>
<feature type="transmembrane region" description="Helical" evidence="8">
    <location>
        <begin position="31"/>
        <end position="49"/>
    </location>
</feature>
<feature type="domain" description="Major facilitator superfamily (MFS) profile" evidence="9">
    <location>
        <begin position="19"/>
        <end position="430"/>
    </location>
</feature>
<feature type="transmembrane region" description="Helical" evidence="8">
    <location>
        <begin position="61"/>
        <end position="83"/>
    </location>
</feature>
<dbReference type="InterPro" id="IPR020846">
    <property type="entry name" value="MFS_dom"/>
</dbReference>
<dbReference type="SUPFAM" id="SSF103473">
    <property type="entry name" value="MFS general substrate transporter"/>
    <property type="match status" value="1"/>
</dbReference>
<dbReference type="STRING" id="93218.XM39_11165"/>
<dbReference type="PANTHER" id="PTHR43528:SF8">
    <property type="entry name" value="BLR0239 PROTEIN"/>
    <property type="match status" value="1"/>
</dbReference>
<sequence length="439" mass="47116">MQATPTGAPVIDPALRRKAVIGSTLGNAFEWFDFTVYGLFAVVIAKLFFPAENDTNSLLASVASLGVAFFFRPIGGLAFGLYADHAGRKSALSVMVLLMALGTGLIGIAPTYATIGFAAPLLILLARVIQGFSAGGEFGGSTAMLIEFSPPHLRGFYGSFQMCSQALAVALAGLCAYLLNTGLTKEALESWGWRLPFLFGILIGPVGFYIRRRMTESPEFLAYAAAREPTRRTPLADVFSKHYRSLIAGFGLTVAATTSFYVTLIYTPIYAVKQLGLTQGAASLSTFVAAILIAVMCPLTGWISDRVGRKPLILLFVLLYGLVSFWMFTRLHGSPSMANLLLAQILPAICMGFVWGAFPTAVTEVFPVGVRSTGVSILYNVSVMLFGGLAPFWITYLIKATQNPLAPAYYILLTVAISLLTYGLLGRDGRHIPASTQHA</sequence>
<dbReference type="OrthoDB" id="6766492at2"/>
<proteinExistence type="predicted"/>
<keyword evidence="4 8" id="KW-0812">Transmembrane</keyword>
<accession>A0A0B5F2X4</accession>
<reference evidence="10 12" key="1">
    <citation type="submission" date="2018-12" db="EMBL/GenBank/DDBJ databases">
        <title>Whole genome sequence of a Pandoraea apista isolate from a patient with cystic fibrosis.</title>
        <authorList>
            <person name="Kenna D.T."/>
            <person name="Turton J.F."/>
        </authorList>
    </citation>
    <scope>NUCLEOTIDE SEQUENCE [LARGE SCALE GENOMIC DNA]</scope>
    <source>
        <strain evidence="10 12">Pa13324</strain>
    </source>
</reference>